<reference evidence="2 3" key="1">
    <citation type="submission" date="2019-05" db="EMBL/GenBank/DDBJ databases">
        <title>Verrucobacter flavum gen. nov., sp. nov. a new member of the family Verrucomicrobiaceae.</title>
        <authorList>
            <person name="Szuroczki S."/>
            <person name="Abbaszade G."/>
            <person name="Szabo A."/>
            <person name="Felfoldi T."/>
            <person name="Schumann P."/>
            <person name="Boka K."/>
            <person name="Keki Z."/>
            <person name="Toumi M."/>
            <person name="Toth E."/>
        </authorList>
    </citation>
    <scope>NUCLEOTIDE SEQUENCE [LARGE SCALE GENOMIC DNA]</scope>
    <source>
        <strain evidence="2 3">MG-N-17</strain>
    </source>
</reference>
<dbReference type="AlphaFoldDB" id="A0A5R8KIB1"/>
<sequence>MPLKVNELFGVSPTAEGFGAAVRSRKCPFISLPCRKNFSDGMASGLCTASASKDKSAVICCPQRLYANEYQVLWQVCLTAFGPTVPMVTNLTGGLPSGGAAIPFGQRLGKELKVQSRGSTYSFDWIIAHVDGGGELLEFVAVEVQTIDTTGSYRRQSWELQSLHQGSGIEGFAAPLEGKSSNFNWENVNKRILPQLITKGHLLRVEEQCKKGLFFICPTPVLRRIYERLGNKLAEYALQPGSITFQDYSIDESSSVSPFPLVQGSSFTTTHDQLALAFSSPQNLPAKNSYSKIVREAIKERLAGV</sequence>
<evidence type="ECO:0000313" key="3">
    <source>
        <dbReference type="Proteomes" id="UP000306196"/>
    </source>
</evidence>
<organism evidence="2 3">
    <name type="scientific">Phragmitibacter flavus</name>
    <dbReference type="NCBI Taxonomy" id="2576071"/>
    <lineage>
        <taxon>Bacteria</taxon>
        <taxon>Pseudomonadati</taxon>
        <taxon>Verrucomicrobiota</taxon>
        <taxon>Verrucomicrobiia</taxon>
        <taxon>Verrucomicrobiales</taxon>
        <taxon>Verrucomicrobiaceae</taxon>
        <taxon>Phragmitibacter</taxon>
    </lineage>
</organism>
<gene>
    <name evidence="2" type="ORF">FEM03_04400</name>
</gene>
<protein>
    <recommendedName>
        <fullName evidence="1">Restriction endonuclease type II NotI domain-containing protein</fullName>
    </recommendedName>
</protein>
<name>A0A5R8KIB1_9BACT</name>
<dbReference type="OrthoDB" id="951760at2"/>
<proteinExistence type="predicted"/>
<dbReference type="EMBL" id="VAUV01000003">
    <property type="protein sequence ID" value="TLD71971.1"/>
    <property type="molecule type" value="Genomic_DNA"/>
</dbReference>
<keyword evidence="3" id="KW-1185">Reference proteome</keyword>
<feature type="domain" description="Restriction endonuclease type II NotI" evidence="1">
    <location>
        <begin position="119"/>
        <end position="205"/>
    </location>
</feature>
<dbReference type="InterPro" id="IPR022009">
    <property type="entry name" value="Resctriction_endonuc_II_NotI"/>
</dbReference>
<dbReference type="Pfam" id="PF12183">
    <property type="entry name" value="NotI"/>
    <property type="match status" value="1"/>
</dbReference>
<evidence type="ECO:0000313" key="2">
    <source>
        <dbReference type="EMBL" id="TLD71971.1"/>
    </source>
</evidence>
<evidence type="ECO:0000259" key="1">
    <source>
        <dbReference type="Pfam" id="PF12183"/>
    </source>
</evidence>
<comment type="caution">
    <text evidence="2">The sequence shown here is derived from an EMBL/GenBank/DDBJ whole genome shotgun (WGS) entry which is preliminary data.</text>
</comment>
<accession>A0A5R8KIB1</accession>
<dbReference type="Proteomes" id="UP000306196">
    <property type="component" value="Unassembled WGS sequence"/>
</dbReference>